<proteinExistence type="predicted"/>
<organism evidence="1 2">
    <name type="scientific">Melipona quadrifasciata</name>
    <dbReference type="NCBI Taxonomy" id="166423"/>
    <lineage>
        <taxon>Eukaryota</taxon>
        <taxon>Metazoa</taxon>
        <taxon>Ecdysozoa</taxon>
        <taxon>Arthropoda</taxon>
        <taxon>Hexapoda</taxon>
        <taxon>Insecta</taxon>
        <taxon>Pterygota</taxon>
        <taxon>Neoptera</taxon>
        <taxon>Endopterygota</taxon>
        <taxon>Hymenoptera</taxon>
        <taxon>Apocrita</taxon>
        <taxon>Aculeata</taxon>
        <taxon>Apoidea</taxon>
        <taxon>Anthophila</taxon>
        <taxon>Apidae</taxon>
        <taxon>Melipona</taxon>
    </lineage>
</organism>
<evidence type="ECO:0000313" key="2">
    <source>
        <dbReference type="Proteomes" id="UP000053105"/>
    </source>
</evidence>
<dbReference type="Proteomes" id="UP000053105">
    <property type="component" value="Unassembled WGS sequence"/>
</dbReference>
<name>A0A0N0U7U3_9HYME</name>
<evidence type="ECO:0000313" key="1">
    <source>
        <dbReference type="EMBL" id="KOX80728.1"/>
    </source>
</evidence>
<dbReference type="EMBL" id="KQ435698">
    <property type="protein sequence ID" value="KOX80728.1"/>
    <property type="molecule type" value="Genomic_DNA"/>
</dbReference>
<gene>
    <name evidence="1" type="ORF">WN51_02016</name>
</gene>
<keyword evidence="2" id="KW-1185">Reference proteome</keyword>
<dbReference type="AlphaFoldDB" id="A0A0N0U7U3"/>
<sequence length="86" mass="10100">MTIFRYGFRNSAHGSAEIRRTGHTQACGADIARALDFCRNSSKRRNHRAFYLNNETRPRILYQKSDNGRYVCFETEEKKKKQKSNP</sequence>
<reference evidence="1 2" key="1">
    <citation type="submission" date="2015-07" db="EMBL/GenBank/DDBJ databases">
        <title>The genome of Melipona quadrifasciata.</title>
        <authorList>
            <person name="Pan H."/>
            <person name="Kapheim K."/>
        </authorList>
    </citation>
    <scope>NUCLEOTIDE SEQUENCE [LARGE SCALE GENOMIC DNA]</scope>
    <source>
        <strain evidence="1">0111107301</strain>
        <tissue evidence="1">Whole body</tissue>
    </source>
</reference>
<accession>A0A0N0U7U3</accession>
<protein>
    <submittedName>
        <fullName evidence="1">Uncharacterized protein</fullName>
    </submittedName>
</protein>